<dbReference type="AlphaFoldDB" id="A0A9D4QNM2"/>
<evidence type="ECO:0000313" key="2">
    <source>
        <dbReference type="Proteomes" id="UP000828390"/>
    </source>
</evidence>
<evidence type="ECO:0000313" key="1">
    <source>
        <dbReference type="EMBL" id="KAH3837644.1"/>
    </source>
</evidence>
<sequence>MDFSKLPGLDPDINKLLLNMPRASNSICIPYSLLENWELRERRSLGLTNQIDNVGDHLSDGL</sequence>
<keyword evidence="2" id="KW-1185">Reference proteome</keyword>
<name>A0A9D4QNM2_DREPO</name>
<gene>
    <name evidence="1" type="ORF">DPMN_111044</name>
</gene>
<comment type="caution">
    <text evidence="1">The sequence shown here is derived from an EMBL/GenBank/DDBJ whole genome shotgun (WGS) entry which is preliminary data.</text>
</comment>
<reference evidence="1" key="1">
    <citation type="journal article" date="2019" name="bioRxiv">
        <title>The Genome of the Zebra Mussel, Dreissena polymorpha: A Resource for Invasive Species Research.</title>
        <authorList>
            <person name="McCartney M.A."/>
            <person name="Auch B."/>
            <person name="Kono T."/>
            <person name="Mallez S."/>
            <person name="Zhang Y."/>
            <person name="Obille A."/>
            <person name="Becker A."/>
            <person name="Abrahante J.E."/>
            <person name="Garbe J."/>
            <person name="Badalamenti J.P."/>
            <person name="Herman A."/>
            <person name="Mangelson H."/>
            <person name="Liachko I."/>
            <person name="Sullivan S."/>
            <person name="Sone E.D."/>
            <person name="Koren S."/>
            <person name="Silverstein K.A.T."/>
            <person name="Beckman K.B."/>
            <person name="Gohl D.M."/>
        </authorList>
    </citation>
    <scope>NUCLEOTIDE SEQUENCE</scope>
    <source>
        <strain evidence="1">Duluth1</strain>
        <tissue evidence="1">Whole animal</tissue>
    </source>
</reference>
<organism evidence="1 2">
    <name type="scientific">Dreissena polymorpha</name>
    <name type="common">Zebra mussel</name>
    <name type="synonym">Mytilus polymorpha</name>
    <dbReference type="NCBI Taxonomy" id="45954"/>
    <lineage>
        <taxon>Eukaryota</taxon>
        <taxon>Metazoa</taxon>
        <taxon>Spiralia</taxon>
        <taxon>Lophotrochozoa</taxon>
        <taxon>Mollusca</taxon>
        <taxon>Bivalvia</taxon>
        <taxon>Autobranchia</taxon>
        <taxon>Heteroconchia</taxon>
        <taxon>Euheterodonta</taxon>
        <taxon>Imparidentia</taxon>
        <taxon>Neoheterodontei</taxon>
        <taxon>Myida</taxon>
        <taxon>Dreissenoidea</taxon>
        <taxon>Dreissenidae</taxon>
        <taxon>Dreissena</taxon>
    </lineage>
</organism>
<protein>
    <submittedName>
        <fullName evidence="1">Uncharacterized protein</fullName>
    </submittedName>
</protein>
<proteinExistence type="predicted"/>
<accession>A0A9D4QNM2</accession>
<dbReference type="EMBL" id="JAIWYP010000004">
    <property type="protein sequence ID" value="KAH3837644.1"/>
    <property type="molecule type" value="Genomic_DNA"/>
</dbReference>
<dbReference type="Proteomes" id="UP000828390">
    <property type="component" value="Unassembled WGS sequence"/>
</dbReference>
<reference evidence="1" key="2">
    <citation type="submission" date="2020-11" db="EMBL/GenBank/DDBJ databases">
        <authorList>
            <person name="McCartney M.A."/>
            <person name="Auch B."/>
            <person name="Kono T."/>
            <person name="Mallez S."/>
            <person name="Becker A."/>
            <person name="Gohl D.M."/>
            <person name="Silverstein K.A.T."/>
            <person name="Koren S."/>
            <person name="Bechman K.B."/>
            <person name="Herman A."/>
            <person name="Abrahante J.E."/>
            <person name="Garbe J."/>
        </authorList>
    </citation>
    <scope>NUCLEOTIDE SEQUENCE</scope>
    <source>
        <strain evidence="1">Duluth1</strain>
        <tissue evidence="1">Whole animal</tissue>
    </source>
</reference>